<sequence>MNDREARIRDLAYSIWEEAGRPQGQEDRHWDEAQRRYAAAPPAETPLSDEAAARARRAASRARKRARLAAEAAKAATEAPPPEPAPKPKTKRPKPKA</sequence>
<proteinExistence type="predicted"/>
<dbReference type="InterPro" id="IPR021327">
    <property type="entry name" value="DUF2934"/>
</dbReference>
<feature type="compositionally biased region" description="Low complexity" evidence="1">
    <location>
        <begin position="69"/>
        <end position="78"/>
    </location>
</feature>
<organism evidence="2 3">
    <name type="scientific">Methylopila musalis</name>
    <dbReference type="NCBI Taxonomy" id="1134781"/>
    <lineage>
        <taxon>Bacteria</taxon>
        <taxon>Pseudomonadati</taxon>
        <taxon>Pseudomonadota</taxon>
        <taxon>Alphaproteobacteria</taxon>
        <taxon>Hyphomicrobiales</taxon>
        <taxon>Methylopilaceae</taxon>
        <taxon>Methylopila</taxon>
    </lineage>
</organism>
<protein>
    <submittedName>
        <fullName evidence="2">DUF2934 domain-containing protein</fullName>
    </submittedName>
</protein>
<evidence type="ECO:0000256" key="1">
    <source>
        <dbReference type="SAM" id="MobiDB-lite"/>
    </source>
</evidence>
<reference evidence="3" key="1">
    <citation type="journal article" date="2019" name="Int. J. Syst. Evol. Microbiol.">
        <title>The Global Catalogue of Microorganisms (GCM) 10K type strain sequencing project: providing services to taxonomists for standard genome sequencing and annotation.</title>
        <authorList>
            <consortium name="The Broad Institute Genomics Platform"/>
            <consortium name="The Broad Institute Genome Sequencing Center for Infectious Disease"/>
            <person name="Wu L."/>
            <person name="Ma J."/>
        </authorList>
    </citation>
    <scope>NUCLEOTIDE SEQUENCE [LARGE SCALE GENOMIC DNA]</scope>
    <source>
        <strain evidence="3">CCUG 61696</strain>
    </source>
</reference>
<feature type="compositionally biased region" description="Basic residues" evidence="1">
    <location>
        <begin position="54"/>
        <end position="67"/>
    </location>
</feature>
<evidence type="ECO:0000313" key="3">
    <source>
        <dbReference type="Proteomes" id="UP001597171"/>
    </source>
</evidence>
<feature type="compositionally biased region" description="Basic residues" evidence="1">
    <location>
        <begin position="88"/>
        <end position="97"/>
    </location>
</feature>
<dbReference type="RefSeq" id="WP_378773672.1">
    <property type="nucleotide sequence ID" value="NZ_JBHTMX010000002.1"/>
</dbReference>
<dbReference type="EMBL" id="JBHTMX010000002">
    <property type="protein sequence ID" value="MFD1330521.1"/>
    <property type="molecule type" value="Genomic_DNA"/>
</dbReference>
<dbReference type="Pfam" id="PF11154">
    <property type="entry name" value="DUF2934"/>
    <property type="match status" value="1"/>
</dbReference>
<evidence type="ECO:0000313" key="2">
    <source>
        <dbReference type="EMBL" id="MFD1330521.1"/>
    </source>
</evidence>
<gene>
    <name evidence="2" type="ORF">ACFQ4O_00730</name>
</gene>
<feature type="region of interest" description="Disordered" evidence="1">
    <location>
        <begin position="37"/>
        <end position="97"/>
    </location>
</feature>
<accession>A0ABW3Z2P0</accession>
<dbReference type="Proteomes" id="UP001597171">
    <property type="component" value="Unassembled WGS sequence"/>
</dbReference>
<comment type="caution">
    <text evidence="2">The sequence shown here is derived from an EMBL/GenBank/DDBJ whole genome shotgun (WGS) entry which is preliminary data.</text>
</comment>
<keyword evidence="3" id="KW-1185">Reference proteome</keyword>
<name>A0ABW3Z2P0_9HYPH</name>